<dbReference type="Proteomes" id="UP001190700">
    <property type="component" value="Unassembled WGS sequence"/>
</dbReference>
<dbReference type="InterPro" id="IPR005801">
    <property type="entry name" value="ADC_synthase"/>
</dbReference>
<dbReference type="EMBL" id="LGRX02010512">
    <property type="protein sequence ID" value="KAK3270231.1"/>
    <property type="molecule type" value="Genomic_DNA"/>
</dbReference>
<organism evidence="2 3">
    <name type="scientific">Cymbomonas tetramitiformis</name>
    <dbReference type="NCBI Taxonomy" id="36881"/>
    <lineage>
        <taxon>Eukaryota</taxon>
        <taxon>Viridiplantae</taxon>
        <taxon>Chlorophyta</taxon>
        <taxon>Pyramimonadophyceae</taxon>
        <taxon>Pyramimonadales</taxon>
        <taxon>Pyramimonadaceae</taxon>
        <taxon>Cymbomonas</taxon>
    </lineage>
</organism>
<sequence length="306" mass="33861">MNLGLRPKLGISNTTRARFMDNIRRAKEYIMAGDIFQVVLSQRFERRTFADPFDIYRSLRIVNPSPYMIYLQARGCILVASSPEILCRVDSQQTVVNRPLAGTRRRGSTPEADKQLEEELLADPKETAEHVMLVDLGRNDVGKVAQHGSVEVMKLMEIERYSHVMHISSTVEGKLKEELTSWDALRAALPAGTVSGAPKVRAMQIIDELEISKRGPYGGGVGFISWDGAMDMALALRTMVIPTGQQDKLYKYGSGHPIPEWTVHLQSGAGIVADSDPDSEYEETVNKAAGLGRAIDLAENAFPTEE</sequence>
<evidence type="ECO:0000313" key="2">
    <source>
        <dbReference type="EMBL" id="KAK3270231.1"/>
    </source>
</evidence>
<dbReference type="InterPro" id="IPR019999">
    <property type="entry name" value="Anth_synth_I-like"/>
</dbReference>
<gene>
    <name evidence="2" type="ORF">CYMTET_21361</name>
</gene>
<name>A0AAE0G3H4_9CHLO</name>
<dbReference type="PANTHER" id="PTHR11236:SF9">
    <property type="entry name" value="ANTHRANILATE SYNTHASE COMPONENT 1"/>
    <property type="match status" value="1"/>
</dbReference>
<dbReference type="Pfam" id="PF00425">
    <property type="entry name" value="Chorismate_bind"/>
    <property type="match status" value="1"/>
</dbReference>
<evidence type="ECO:0000313" key="3">
    <source>
        <dbReference type="Proteomes" id="UP001190700"/>
    </source>
</evidence>
<dbReference type="Gene3D" id="3.60.120.10">
    <property type="entry name" value="Anthranilate synthase"/>
    <property type="match status" value="1"/>
</dbReference>
<protein>
    <submittedName>
        <fullName evidence="2">ASTRA complex subunit</fullName>
    </submittedName>
</protein>
<dbReference type="AlphaFoldDB" id="A0AAE0G3H4"/>
<keyword evidence="3" id="KW-1185">Reference proteome</keyword>
<reference evidence="2 3" key="1">
    <citation type="journal article" date="2015" name="Genome Biol. Evol.">
        <title>Comparative Genomics of a Bacterivorous Green Alga Reveals Evolutionary Causalities and Consequences of Phago-Mixotrophic Mode of Nutrition.</title>
        <authorList>
            <person name="Burns J.A."/>
            <person name="Paasch A."/>
            <person name="Narechania A."/>
            <person name="Kim E."/>
        </authorList>
    </citation>
    <scope>NUCLEOTIDE SEQUENCE [LARGE SCALE GENOMIC DNA]</scope>
    <source>
        <strain evidence="2 3">PLY_AMNH</strain>
    </source>
</reference>
<accession>A0AAE0G3H4</accession>
<dbReference type="SUPFAM" id="SSF56322">
    <property type="entry name" value="ADC synthase"/>
    <property type="match status" value="1"/>
</dbReference>
<dbReference type="PANTHER" id="PTHR11236">
    <property type="entry name" value="AMINOBENZOATE/ANTHRANILATE SYNTHASE"/>
    <property type="match status" value="1"/>
</dbReference>
<dbReference type="InterPro" id="IPR015890">
    <property type="entry name" value="Chorismate_C"/>
</dbReference>
<evidence type="ECO:0000259" key="1">
    <source>
        <dbReference type="Pfam" id="PF00425"/>
    </source>
</evidence>
<comment type="caution">
    <text evidence="2">The sequence shown here is derived from an EMBL/GenBank/DDBJ whole genome shotgun (WGS) entry which is preliminary data.</text>
</comment>
<feature type="domain" description="Chorismate-utilising enzyme C-terminal" evidence="1">
    <location>
        <begin position="16"/>
        <end position="287"/>
    </location>
</feature>
<dbReference type="PRINTS" id="PR00095">
    <property type="entry name" value="ANTSNTHASEI"/>
</dbReference>
<proteinExistence type="predicted"/>
<dbReference type="GO" id="GO:0000162">
    <property type="term" value="P:L-tryptophan biosynthetic process"/>
    <property type="evidence" value="ECO:0007669"/>
    <property type="project" value="TreeGrafter"/>
</dbReference>